<dbReference type="Pfam" id="PF01261">
    <property type="entry name" value="AP_endonuc_2"/>
    <property type="match status" value="1"/>
</dbReference>
<dbReference type="Proteomes" id="UP000249130">
    <property type="component" value="Unassembled WGS sequence"/>
</dbReference>
<name>A0A327K2C4_9BRAD</name>
<dbReference type="InterPro" id="IPR013022">
    <property type="entry name" value="Xyl_isomerase-like_TIM-brl"/>
</dbReference>
<keyword evidence="2" id="KW-0540">Nuclease</keyword>
<evidence type="ECO:0000313" key="3">
    <source>
        <dbReference type="Proteomes" id="UP000249130"/>
    </source>
</evidence>
<accession>A0A327K2C4</accession>
<reference evidence="2 3" key="1">
    <citation type="submission" date="2017-07" db="EMBL/GenBank/DDBJ databases">
        <title>Draft Genome Sequences of Select Purple Nonsulfur Bacteria.</title>
        <authorList>
            <person name="Lasarre B."/>
            <person name="Mckinlay J.B."/>
        </authorList>
    </citation>
    <scope>NUCLEOTIDE SEQUENCE [LARGE SCALE GENOMIC DNA]</scope>
    <source>
        <strain evidence="2 3">DSM 5909</strain>
    </source>
</reference>
<protein>
    <submittedName>
        <fullName evidence="2">AP endonuclease</fullName>
    </submittedName>
</protein>
<organism evidence="2 3">
    <name type="scientific">Rhodoplanes roseus</name>
    <dbReference type="NCBI Taxonomy" id="29409"/>
    <lineage>
        <taxon>Bacteria</taxon>
        <taxon>Pseudomonadati</taxon>
        <taxon>Pseudomonadota</taxon>
        <taxon>Alphaproteobacteria</taxon>
        <taxon>Hyphomicrobiales</taxon>
        <taxon>Nitrobacteraceae</taxon>
        <taxon>Rhodoplanes</taxon>
    </lineage>
</organism>
<feature type="domain" description="Xylose isomerase-like TIM barrel" evidence="1">
    <location>
        <begin position="2"/>
        <end position="88"/>
    </location>
</feature>
<dbReference type="Gene3D" id="3.20.20.150">
    <property type="entry name" value="Divalent-metal-dependent TIM barrel enzymes"/>
    <property type="match status" value="1"/>
</dbReference>
<dbReference type="SUPFAM" id="SSF51658">
    <property type="entry name" value="Xylose isomerase-like"/>
    <property type="match status" value="1"/>
</dbReference>
<dbReference type="GO" id="GO:0004519">
    <property type="term" value="F:endonuclease activity"/>
    <property type="evidence" value="ECO:0007669"/>
    <property type="project" value="UniProtKB-KW"/>
</dbReference>
<keyword evidence="2" id="KW-0378">Hydrolase</keyword>
<keyword evidence="3" id="KW-1185">Reference proteome</keyword>
<evidence type="ECO:0000259" key="1">
    <source>
        <dbReference type="Pfam" id="PF01261"/>
    </source>
</evidence>
<feature type="non-terminal residue" evidence="2">
    <location>
        <position position="89"/>
    </location>
</feature>
<keyword evidence="2" id="KW-0255">Endonuclease</keyword>
<gene>
    <name evidence="2" type="ORF">CH341_32430</name>
</gene>
<comment type="caution">
    <text evidence="2">The sequence shown here is derived from an EMBL/GenBank/DDBJ whole genome shotgun (WGS) entry which is preliminary data.</text>
</comment>
<dbReference type="EMBL" id="NPEX01000851">
    <property type="protein sequence ID" value="RAI31936.1"/>
    <property type="molecule type" value="Genomic_DNA"/>
</dbReference>
<dbReference type="AlphaFoldDB" id="A0A327K2C4"/>
<sequence length="89" mass="9380">MTLLLEPLTRAESNVINTSADLAQMMAELRSPAVKAILDTAAMAAAGETIGDYLARFGPDLAHVHFIDGDDGGAHLAWGDGSYPLHAFL</sequence>
<evidence type="ECO:0000313" key="2">
    <source>
        <dbReference type="EMBL" id="RAI31936.1"/>
    </source>
</evidence>
<proteinExistence type="predicted"/>
<dbReference type="InterPro" id="IPR036237">
    <property type="entry name" value="Xyl_isomerase-like_sf"/>
</dbReference>